<dbReference type="RefSeq" id="WP_184842967.1">
    <property type="nucleotide sequence ID" value="NZ_JACHMN010000003.1"/>
</dbReference>
<dbReference type="EMBL" id="JACHMN010000003">
    <property type="protein sequence ID" value="MBB5872792.1"/>
    <property type="molecule type" value="Genomic_DNA"/>
</dbReference>
<dbReference type="SUPFAM" id="SSF51905">
    <property type="entry name" value="FAD/NAD(P)-binding domain"/>
    <property type="match status" value="1"/>
</dbReference>
<dbReference type="PANTHER" id="PTHR43422">
    <property type="entry name" value="THIAMINE THIAZOLE SYNTHASE"/>
    <property type="match status" value="1"/>
</dbReference>
<dbReference type="Proteomes" id="UP000587527">
    <property type="component" value="Unassembled WGS sequence"/>
</dbReference>
<keyword evidence="2" id="KW-1185">Reference proteome</keyword>
<evidence type="ECO:0000313" key="2">
    <source>
        <dbReference type="Proteomes" id="UP000587527"/>
    </source>
</evidence>
<protein>
    <submittedName>
        <fullName evidence="1">2-polyprenyl-6-methoxyphenol hydroxylase-like FAD-dependent oxidoreductase</fullName>
    </submittedName>
</protein>
<evidence type="ECO:0000313" key="1">
    <source>
        <dbReference type="EMBL" id="MBB5872792.1"/>
    </source>
</evidence>
<dbReference type="Gene3D" id="3.50.50.60">
    <property type="entry name" value="FAD/NAD(P)-binding domain"/>
    <property type="match status" value="1"/>
</dbReference>
<gene>
    <name evidence="1" type="ORF">F4553_006226</name>
</gene>
<reference evidence="1 2" key="1">
    <citation type="submission" date="2020-08" db="EMBL/GenBank/DDBJ databases">
        <title>Sequencing the genomes of 1000 actinobacteria strains.</title>
        <authorList>
            <person name="Klenk H.-P."/>
        </authorList>
    </citation>
    <scope>NUCLEOTIDE SEQUENCE [LARGE SCALE GENOMIC DNA]</scope>
    <source>
        <strain evidence="1 2">DSM 45362</strain>
    </source>
</reference>
<sequence length="448" mass="48285">MSANGKAGHAVVLGASIGGLLAARVLSESFAKVTIFDRDELPTTGLDRKGVPQGEHSHGLLARGRQVLEELFDGFADDLAALGALAIDIQNDCVWINDGHRIPRVASDLRGLCVSRPTLEGYIRTRVTALPNVEIAPRHEALGLLTSDDRSAVTGVRVMTVGTTEEREVAAELVVDATGRGNRGPTWLAEIGYDKPAEVLVNPGTVYMSRDYKRVDGDADFAAAIMSPSPESPRGGVMIAADGDRWMVTLIGVNGVVPPSDPEGFLEFTRTLHGTEIYDVLSKAEPLCEPKKMRLPTSVRRRYEDAVRLPDGFIAFADAICSFNPAYGQGMTVAAAEAIVLRDALAKGREGMPKRFFAEAAKVIDVPWDIAVGADLRYPNVQGERTGKVKFLNNYVGKLHIAAEKHAVVGHRFLSVANLMAPPTDLFAPGIVTRVLWSGRRKKADQTA</sequence>
<dbReference type="PANTHER" id="PTHR43422:SF3">
    <property type="entry name" value="THIAMINE THIAZOLE SYNTHASE"/>
    <property type="match status" value="1"/>
</dbReference>
<proteinExistence type="predicted"/>
<dbReference type="InterPro" id="IPR036188">
    <property type="entry name" value="FAD/NAD-bd_sf"/>
</dbReference>
<name>A0A841C158_9ACTN</name>
<accession>A0A841C158</accession>
<comment type="caution">
    <text evidence="1">The sequence shown here is derived from an EMBL/GenBank/DDBJ whole genome shotgun (WGS) entry which is preliminary data.</text>
</comment>
<dbReference type="AlphaFoldDB" id="A0A841C158"/>
<organism evidence="1 2">
    <name type="scientific">Allocatelliglobosispora scoriae</name>
    <dbReference type="NCBI Taxonomy" id="643052"/>
    <lineage>
        <taxon>Bacteria</taxon>
        <taxon>Bacillati</taxon>
        <taxon>Actinomycetota</taxon>
        <taxon>Actinomycetes</taxon>
        <taxon>Micromonosporales</taxon>
        <taxon>Micromonosporaceae</taxon>
        <taxon>Allocatelliglobosispora</taxon>
    </lineage>
</organism>